<dbReference type="HOGENOM" id="CLU_2354540_0_0_7"/>
<dbReference type="EMBL" id="AZHX01001236">
    <property type="protein sequence ID" value="ETX04380.1"/>
    <property type="molecule type" value="Genomic_DNA"/>
</dbReference>
<evidence type="ECO:0000313" key="2">
    <source>
        <dbReference type="Proteomes" id="UP000019140"/>
    </source>
</evidence>
<protein>
    <submittedName>
        <fullName evidence="1">Uncharacterized protein</fullName>
    </submittedName>
</protein>
<proteinExistence type="predicted"/>
<dbReference type="AlphaFoldDB" id="W4M2F9"/>
<accession>W4M2F9</accession>
<keyword evidence="2" id="KW-1185">Reference proteome</keyword>
<comment type="caution">
    <text evidence="1">The sequence shown here is derived from an EMBL/GenBank/DDBJ whole genome shotgun (WGS) entry which is preliminary data.</text>
</comment>
<gene>
    <name evidence="1" type="ORF">ETSY2_29120</name>
</gene>
<evidence type="ECO:0000313" key="1">
    <source>
        <dbReference type="EMBL" id="ETX04380.1"/>
    </source>
</evidence>
<sequence length="97" mass="10666">MATARIERNTDRHILNLVDAIDVRATDCGTWGFHHFPTSSTFGAMTIQPSQLYGYPSGHQSGACLPSKQLTTGNPLPWLGERANAERRAILERSSIV</sequence>
<reference evidence="1 2" key="1">
    <citation type="journal article" date="2014" name="Nature">
        <title>An environmental bacterial taxon with a large and distinct metabolic repertoire.</title>
        <authorList>
            <person name="Wilson M.C."/>
            <person name="Mori T."/>
            <person name="Ruckert C."/>
            <person name="Uria A.R."/>
            <person name="Helf M.J."/>
            <person name="Takada K."/>
            <person name="Gernert C."/>
            <person name="Steffens U.A."/>
            <person name="Heycke N."/>
            <person name="Schmitt S."/>
            <person name="Rinke C."/>
            <person name="Helfrich E.J."/>
            <person name="Brachmann A.O."/>
            <person name="Gurgui C."/>
            <person name="Wakimoto T."/>
            <person name="Kracht M."/>
            <person name="Crusemann M."/>
            <person name="Hentschel U."/>
            <person name="Abe I."/>
            <person name="Matsunaga S."/>
            <person name="Kalinowski J."/>
            <person name="Takeyama H."/>
            <person name="Piel J."/>
        </authorList>
    </citation>
    <scope>NUCLEOTIDE SEQUENCE [LARGE SCALE GENOMIC DNA]</scope>
    <source>
        <strain evidence="2">TSY2</strain>
    </source>
</reference>
<dbReference type="Proteomes" id="UP000019140">
    <property type="component" value="Unassembled WGS sequence"/>
</dbReference>
<name>W4M2F9_9BACT</name>
<organism evidence="1 2">
    <name type="scientific">Candidatus Entotheonella gemina</name>
    <dbReference type="NCBI Taxonomy" id="1429439"/>
    <lineage>
        <taxon>Bacteria</taxon>
        <taxon>Pseudomonadati</taxon>
        <taxon>Nitrospinota/Tectimicrobiota group</taxon>
        <taxon>Candidatus Tectimicrobiota</taxon>
        <taxon>Candidatus Entotheonellia</taxon>
        <taxon>Candidatus Entotheonellales</taxon>
        <taxon>Candidatus Entotheonellaceae</taxon>
        <taxon>Candidatus Entotheonella</taxon>
    </lineage>
</organism>